<feature type="repeat" description="ANK" evidence="1">
    <location>
        <begin position="99"/>
        <end position="135"/>
    </location>
</feature>
<dbReference type="PANTHER" id="PTHR24160:SF1">
    <property type="entry name" value="ANKYRIN REPEAT DOMAIN-CONTAINING PROTEIN 53"/>
    <property type="match status" value="1"/>
</dbReference>
<dbReference type="GO" id="GO:0000922">
    <property type="term" value="C:spindle pole"/>
    <property type="evidence" value="ECO:0007669"/>
    <property type="project" value="TreeGrafter"/>
</dbReference>
<dbReference type="AlphaFoldDB" id="A0A8B6ZRJ6"/>
<dbReference type="PANTHER" id="PTHR24160">
    <property type="entry name" value="ANKYRIN REPEAT DOMAIN-CONTAINING PROTEIN 53"/>
    <property type="match status" value="1"/>
</dbReference>
<keyword evidence="2" id="KW-1185">Reference proteome</keyword>
<dbReference type="PROSITE" id="PS50297">
    <property type="entry name" value="ANK_REP_REGION"/>
    <property type="match status" value="1"/>
</dbReference>
<proteinExistence type="predicted"/>
<feature type="repeat" description="ANK" evidence="1">
    <location>
        <begin position="136"/>
        <end position="168"/>
    </location>
</feature>
<reference evidence="3" key="1">
    <citation type="submission" date="2025-08" db="UniProtKB">
        <authorList>
            <consortium name="RefSeq"/>
        </authorList>
    </citation>
    <scope>IDENTIFICATION</scope>
</reference>
<dbReference type="Pfam" id="PF12796">
    <property type="entry name" value="Ank_2"/>
    <property type="match status" value="2"/>
</dbReference>
<dbReference type="Gene3D" id="1.25.40.20">
    <property type="entry name" value="Ankyrin repeat-containing domain"/>
    <property type="match status" value="1"/>
</dbReference>
<evidence type="ECO:0000256" key="1">
    <source>
        <dbReference type="PROSITE-ProRule" id="PRU00023"/>
    </source>
</evidence>
<dbReference type="InterPro" id="IPR042335">
    <property type="entry name" value="ANKRD53"/>
</dbReference>
<dbReference type="OrthoDB" id="10254927at2759"/>
<accession>A0A8B6ZRJ6</accession>
<dbReference type="GO" id="GO:0060236">
    <property type="term" value="P:regulation of mitotic spindle organization"/>
    <property type="evidence" value="ECO:0007669"/>
    <property type="project" value="TreeGrafter"/>
</dbReference>
<gene>
    <name evidence="3" type="primary">ANKRD53</name>
</gene>
<dbReference type="GeneID" id="103196413"/>
<dbReference type="PROSITE" id="PS50088">
    <property type="entry name" value="ANK_REPEAT"/>
    <property type="match status" value="2"/>
</dbReference>
<dbReference type="CTD" id="79998"/>
<evidence type="ECO:0000313" key="2">
    <source>
        <dbReference type="Proteomes" id="UP000694850"/>
    </source>
</evidence>
<sequence length="460" mass="52259">MKRMEKAPSKVTWGDLYSRQSSLGEESDQRAIGNYCELFAAAVGNVEWLRFCRNRSIGEIPADSKGFTAIHFAAQRGKLACLQILVDEYKFPVNQPTNNGQTPLHLVIHRDNKTMVLPCIHYLLRKKATINAQTQNGYTPLHIAAREGLLSCLKVLVENGANVHAQDAMGCKPIDFCKIWNHRTCARFLKDAMWKRDKKDFAHEMGNLKRLKDRLVVLEQHYLTEYHKEHKSLNEANFKNWLHCKLLLAHNTKQESDVLHSATDLTKIPESPGSQPSKKAFLEVNLRYLSQPTLQPVAAPAPFLCRPPVVRRPKVWDQNNNPARCPITQISYPQGIRLGVQPDPTQEHDLSNFVKVSPDRHGGARLHTVTGHLVVPVPQLPFEVVVRELYPSQKPYRMKVPEGFYPNSIKDVPQKRRLGNNTFCTDTLAMNLRETFDETFLTALRVHQGLPVLPSPKDSP</sequence>
<keyword evidence="1" id="KW-0040">ANK repeat</keyword>
<evidence type="ECO:0000313" key="3">
    <source>
        <dbReference type="RefSeq" id="XP_007938338.1"/>
    </source>
</evidence>
<protein>
    <submittedName>
        <fullName evidence="3">Ankyrin repeat domain-containing protein 53</fullName>
    </submittedName>
</protein>
<dbReference type="GO" id="GO:1902412">
    <property type="term" value="P:regulation of mitotic cytokinesis"/>
    <property type="evidence" value="ECO:0007669"/>
    <property type="project" value="InterPro"/>
</dbReference>
<dbReference type="GO" id="GO:0031116">
    <property type="term" value="P:positive regulation of microtubule polymerization"/>
    <property type="evidence" value="ECO:0007669"/>
    <property type="project" value="TreeGrafter"/>
</dbReference>
<dbReference type="Proteomes" id="UP000694850">
    <property type="component" value="Unplaced"/>
</dbReference>
<dbReference type="InterPro" id="IPR002110">
    <property type="entry name" value="Ankyrin_rpt"/>
</dbReference>
<dbReference type="SMART" id="SM00248">
    <property type="entry name" value="ANK"/>
    <property type="match status" value="3"/>
</dbReference>
<dbReference type="InterPro" id="IPR036770">
    <property type="entry name" value="Ankyrin_rpt-contain_sf"/>
</dbReference>
<organism evidence="2 3">
    <name type="scientific">Orycteropus afer afer</name>
    <dbReference type="NCBI Taxonomy" id="1230840"/>
    <lineage>
        <taxon>Eukaryota</taxon>
        <taxon>Metazoa</taxon>
        <taxon>Chordata</taxon>
        <taxon>Craniata</taxon>
        <taxon>Vertebrata</taxon>
        <taxon>Euteleostomi</taxon>
        <taxon>Mammalia</taxon>
        <taxon>Eutheria</taxon>
        <taxon>Afrotheria</taxon>
        <taxon>Tubulidentata</taxon>
        <taxon>Orycteropodidae</taxon>
        <taxon>Orycteropus</taxon>
    </lineage>
</organism>
<dbReference type="RefSeq" id="XP_007938338.1">
    <property type="nucleotide sequence ID" value="XM_007940147.1"/>
</dbReference>
<dbReference type="SUPFAM" id="SSF48403">
    <property type="entry name" value="Ankyrin repeat"/>
    <property type="match status" value="1"/>
</dbReference>
<dbReference type="PRINTS" id="PR01415">
    <property type="entry name" value="ANKYRIN"/>
</dbReference>
<name>A0A8B6ZRJ6_ORYAF</name>
<dbReference type="GO" id="GO:0007080">
    <property type="term" value="P:mitotic metaphase chromosome alignment"/>
    <property type="evidence" value="ECO:0007669"/>
    <property type="project" value="TreeGrafter"/>
</dbReference>